<dbReference type="AlphaFoldDB" id="A0A0S7BIA0"/>
<feature type="transmembrane region" description="Helical" evidence="1">
    <location>
        <begin position="69"/>
        <end position="86"/>
    </location>
</feature>
<feature type="transmembrane region" description="Helical" evidence="1">
    <location>
        <begin position="261"/>
        <end position="281"/>
    </location>
</feature>
<feature type="chain" id="PRO_5006632975" evidence="2">
    <location>
        <begin position="24"/>
        <end position="290"/>
    </location>
</feature>
<feature type="signal peptide" evidence="2">
    <location>
        <begin position="1"/>
        <end position="23"/>
    </location>
</feature>
<feature type="transmembrane region" description="Helical" evidence="1">
    <location>
        <begin position="227"/>
        <end position="249"/>
    </location>
</feature>
<dbReference type="STRING" id="360412.LARV_01059"/>
<dbReference type="OrthoDB" id="3260635at2"/>
<dbReference type="EMBL" id="DF967972">
    <property type="protein sequence ID" value="GAP13306.1"/>
    <property type="molecule type" value="Genomic_DNA"/>
</dbReference>
<proteinExistence type="predicted"/>
<feature type="transmembrane region" description="Helical" evidence="1">
    <location>
        <begin position="154"/>
        <end position="175"/>
    </location>
</feature>
<keyword evidence="2" id="KW-0732">Signal</keyword>
<keyword evidence="1" id="KW-0812">Transmembrane</keyword>
<evidence type="ECO:0000256" key="1">
    <source>
        <dbReference type="SAM" id="Phobius"/>
    </source>
</evidence>
<feature type="transmembrane region" description="Helical" evidence="1">
    <location>
        <begin position="195"/>
        <end position="220"/>
    </location>
</feature>
<feature type="transmembrane region" description="Helical" evidence="1">
    <location>
        <begin position="121"/>
        <end position="142"/>
    </location>
</feature>
<keyword evidence="1" id="KW-1133">Transmembrane helix</keyword>
<reference evidence="3" key="1">
    <citation type="submission" date="2015-07" db="EMBL/GenBank/DDBJ databases">
        <title>Draft Genome Sequences of Anaerolinea thermolimosa IMO-1, Bellilinea caldifistulae GOMI-1, Leptolinea tardivitalis YMTK-2, Levilinea saccharolytica KIBI-1,Longilinea arvoryzae KOME-1, Previously Described as Members of the Anaerolineaceae (Chloroflexi).</title>
        <authorList>
            <person name="Sekiguchi Y."/>
            <person name="Ohashi A."/>
            <person name="Matsuura N."/>
            <person name="Tourlousse M.D."/>
        </authorList>
    </citation>
    <scope>NUCLEOTIDE SEQUENCE [LARGE SCALE GENOMIC DNA]</scope>
    <source>
        <strain evidence="3">KOME-1</strain>
    </source>
</reference>
<sequence length="290" mass="31033">MKHTVILIRLSILIALLALVASAAGVFGQGSGQPLDFTSLRGETVQLYGHGLYKYDSVSGAAQMMGQDVVTLVLGVPLLIAAILLTRRGSLRGRLLLTGALGYFLYTYASMAFLTAFNSLFLVYVALFSLSLFAFILALSGLDPDFVTQHIGKGFPRTGIIVLLFGLAAFLSLAWLKRIWTVMQGPAGVNGLESYTTLVIQALDLGVIVPTALLTAVLLLKKRAWGYALSSVLLFKATLFGAALIAMIVSQMLAGVPLEPVISALFVLIILAGIILTFLMLRSVREVSHD</sequence>
<feature type="transmembrane region" description="Helical" evidence="1">
    <location>
        <begin position="95"/>
        <end position="115"/>
    </location>
</feature>
<organism evidence="3">
    <name type="scientific">Longilinea arvoryzae</name>
    <dbReference type="NCBI Taxonomy" id="360412"/>
    <lineage>
        <taxon>Bacteria</taxon>
        <taxon>Bacillati</taxon>
        <taxon>Chloroflexota</taxon>
        <taxon>Anaerolineae</taxon>
        <taxon>Anaerolineales</taxon>
        <taxon>Anaerolineaceae</taxon>
        <taxon>Longilinea</taxon>
    </lineage>
</organism>
<dbReference type="RefSeq" id="WP_075072653.1">
    <property type="nucleotide sequence ID" value="NZ_DF967972.1"/>
</dbReference>
<name>A0A0S7BIA0_9CHLR</name>
<evidence type="ECO:0000313" key="3">
    <source>
        <dbReference type="EMBL" id="GAP13306.1"/>
    </source>
</evidence>
<gene>
    <name evidence="3" type="ORF">LARV_01059</name>
</gene>
<keyword evidence="4" id="KW-1185">Reference proteome</keyword>
<dbReference type="Proteomes" id="UP000055060">
    <property type="component" value="Unassembled WGS sequence"/>
</dbReference>
<evidence type="ECO:0000313" key="4">
    <source>
        <dbReference type="Proteomes" id="UP000055060"/>
    </source>
</evidence>
<protein>
    <submittedName>
        <fullName evidence="3">Uncharacterized protein</fullName>
    </submittedName>
</protein>
<evidence type="ECO:0000256" key="2">
    <source>
        <dbReference type="SAM" id="SignalP"/>
    </source>
</evidence>
<accession>A0A0S7BIA0</accession>
<keyword evidence="1" id="KW-0472">Membrane</keyword>